<gene>
    <name evidence="1" type="ORF">ACETIH_14615</name>
</gene>
<dbReference type="Gene3D" id="3.40.630.10">
    <property type="entry name" value="Zn peptidases"/>
    <property type="match status" value="1"/>
</dbReference>
<dbReference type="SUPFAM" id="SSF55031">
    <property type="entry name" value="Bacterial exopeptidase dimerisation domain"/>
    <property type="match status" value="1"/>
</dbReference>
<dbReference type="EMBL" id="JBHOMY010000036">
    <property type="protein sequence ID" value="MFC1457924.1"/>
    <property type="molecule type" value="Genomic_DNA"/>
</dbReference>
<dbReference type="InterPro" id="IPR036264">
    <property type="entry name" value="Bact_exopeptidase_dim_dom"/>
</dbReference>
<dbReference type="RefSeq" id="WP_377030056.1">
    <property type="nucleotide sequence ID" value="NZ_JBHOMY010000036.1"/>
</dbReference>
<dbReference type="Gene3D" id="3.30.70.360">
    <property type="match status" value="1"/>
</dbReference>
<comment type="caution">
    <text evidence="1">The sequence shown here is derived from an EMBL/GenBank/DDBJ whole genome shotgun (WGS) entry which is preliminary data.</text>
</comment>
<protein>
    <submittedName>
        <fullName evidence="1">Uncharacterized protein</fullName>
    </submittedName>
</protein>
<reference evidence="1 2" key="1">
    <citation type="submission" date="2024-09" db="EMBL/GenBank/DDBJ databases">
        <title>Nodulacao em especies de Leguminosae Basais da Amazonia e Caracterizacao dos Rizobios e Bacterias Associadas aos Nodulos.</title>
        <authorList>
            <person name="Jambeiro I.C.A."/>
            <person name="Lopes I.S."/>
            <person name="Aguiar E.R.G.R."/>
            <person name="Santos A.F.J."/>
            <person name="Dos Santos J.M.F."/>
            <person name="Gross E."/>
        </authorList>
    </citation>
    <scope>NUCLEOTIDE SEQUENCE [LARGE SCALE GENOMIC DNA]</scope>
    <source>
        <strain evidence="1 2">BRUESC1165</strain>
    </source>
</reference>
<dbReference type="Proteomes" id="UP001593940">
    <property type="component" value="Unassembled WGS sequence"/>
</dbReference>
<keyword evidence="2" id="KW-1185">Reference proteome</keyword>
<organism evidence="1 2">
    <name type="scientific">Microvirga arabica</name>
    <dbReference type="NCBI Taxonomy" id="1128671"/>
    <lineage>
        <taxon>Bacteria</taxon>
        <taxon>Pseudomonadati</taxon>
        <taxon>Pseudomonadota</taxon>
        <taxon>Alphaproteobacteria</taxon>
        <taxon>Hyphomicrobiales</taxon>
        <taxon>Methylobacteriaceae</taxon>
        <taxon>Microvirga</taxon>
    </lineage>
</organism>
<evidence type="ECO:0000313" key="1">
    <source>
        <dbReference type="EMBL" id="MFC1457924.1"/>
    </source>
</evidence>
<evidence type="ECO:0000313" key="2">
    <source>
        <dbReference type="Proteomes" id="UP001593940"/>
    </source>
</evidence>
<proteinExistence type="predicted"/>
<sequence>MTVSPNATSIVPGRTDAMLQIRDPDQARLNHLAARAKMIAENISVKGPVEIRTQVIAKLPPAPLDAALVRPCGRIGLSIG</sequence>
<accession>A0ABV6Y9I9</accession>
<name>A0ABV6Y9I9_9HYPH</name>